<dbReference type="Proteomes" id="UP000494363">
    <property type="component" value="Unassembled WGS sequence"/>
</dbReference>
<dbReference type="AlphaFoldDB" id="A0A6J5F8N5"/>
<sequence>MRIPANLGSLSWRLAIVVLPWLQPVARGCFNQMLPATLRQTRVSRMRDGLFRHRRIDNRPPCFESLSRCAWRRGGSLLSASPFLERRPDPPESHALLLKPQSMANPVVAKVVEEFPLFSRESRQIARHLIAFFPPEWFMRH</sequence>
<keyword evidence="2" id="KW-1185">Reference proteome</keyword>
<reference evidence="1 2" key="1">
    <citation type="submission" date="2020-04" db="EMBL/GenBank/DDBJ databases">
        <authorList>
            <person name="De Canck E."/>
        </authorList>
    </citation>
    <scope>NUCLEOTIDE SEQUENCE [LARGE SCALE GENOMIC DNA]</scope>
    <source>
        <strain evidence="1 2">LMG 29542</strain>
    </source>
</reference>
<proteinExistence type="predicted"/>
<evidence type="ECO:0000313" key="2">
    <source>
        <dbReference type="Proteomes" id="UP000494363"/>
    </source>
</evidence>
<gene>
    <name evidence="1" type="ORF">LMG29542_07600</name>
</gene>
<protein>
    <submittedName>
        <fullName evidence="1">Uncharacterized protein</fullName>
    </submittedName>
</protein>
<name>A0A6J5F8N5_9BURK</name>
<dbReference type="EMBL" id="CADIKH010000097">
    <property type="protein sequence ID" value="CAB3774131.1"/>
    <property type="molecule type" value="Genomic_DNA"/>
</dbReference>
<organism evidence="1 2">
    <name type="scientific">Paraburkholderia humisilvae</name>
    <dbReference type="NCBI Taxonomy" id="627669"/>
    <lineage>
        <taxon>Bacteria</taxon>
        <taxon>Pseudomonadati</taxon>
        <taxon>Pseudomonadota</taxon>
        <taxon>Betaproteobacteria</taxon>
        <taxon>Burkholderiales</taxon>
        <taxon>Burkholderiaceae</taxon>
        <taxon>Paraburkholderia</taxon>
    </lineage>
</organism>
<accession>A0A6J5F8N5</accession>
<evidence type="ECO:0000313" key="1">
    <source>
        <dbReference type="EMBL" id="CAB3774131.1"/>
    </source>
</evidence>